<evidence type="ECO:0000313" key="1">
    <source>
        <dbReference type="EMBL" id="KAJ0392748.1"/>
    </source>
</evidence>
<sequence length="177" mass="20002">MSVNQEATRPGRTIEKGMLFPDRKACTTYIHHLALASGKRAVIDKSKSSGKNIRFVCNSKTPCSFEIRVLNVHDLSTGDYESQFKKLGSLLQRYCEVNPSAHFSFEIKGNGEFRPLNAFSQPEKLYEACDKCYLVDSYIKGYGSADNGILLVLDTDIVEEDVKPPNRNHTEKKRVFM</sequence>
<reference evidence="1" key="1">
    <citation type="submission" date="2021-12" db="EMBL/GenBank/DDBJ databases">
        <title>Prjna785345.</title>
        <authorList>
            <person name="Rujirawat T."/>
            <person name="Krajaejun T."/>
        </authorList>
    </citation>
    <scope>NUCLEOTIDE SEQUENCE</scope>
    <source>
        <strain evidence="1">Pi057C3</strain>
    </source>
</reference>
<gene>
    <name evidence="1" type="ORF">P43SY_010527</name>
</gene>
<dbReference type="Proteomes" id="UP001209570">
    <property type="component" value="Unassembled WGS sequence"/>
</dbReference>
<keyword evidence="2" id="KW-1185">Reference proteome</keyword>
<organism evidence="1 2">
    <name type="scientific">Pythium insidiosum</name>
    <name type="common">Pythiosis disease agent</name>
    <dbReference type="NCBI Taxonomy" id="114742"/>
    <lineage>
        <taxon>Eukaryota</taxon>
        <taxon>Sar</taxon>
        <taxon>Stramenopiles</taxon>
        <taxon>Oomycota</taxon>
        <taxon>Peronosporomycetes</taxon>
        <taxon>Pythiales</taxon>
        <taxon>Pythiaceae</taxon>
        <taxon>Pythium</taxon>
    </lineage>
</organism>
<name>A0AAD5Q5Z3_PYTIN</name>
<evidence type="ECO:0000313" key="2">
    <source>
        <dbReference type="Proteomes" id="UP001209570"/>
    </source>
</evidence>
<proteinExistence type="predicted"/>
<accession>A0AAD5Q5Z3</accession>
<protein>
    <submittedName>
        <fullName evidence="1">Uncharacterized protein</fullName>
    </submittedName>
</protein>
<dbReference type="EMBL" id="JAKCXM010000579">
    <property type="protein sequence ID" value="KAJ0392748.1"/>
    <property type="molecule type" value="Genomic_DNA"/>
</dbReference>
<comment type="caution">
    <text evidence="1">The sequence shown here is derived from an EMBL/GenBank/DDBJ whole genome shotgun (WGS) entry which is preliminary data.</text>
</comment>
<dbReference type="AlphaFoldDB" id="A0AAD5Q5Z3"/>